<reference evidence="2 3" key="1">
    <citation type="submission" date="2019-01" db="EMBL/GenBank/DDBJ databases">
        <title>RHIZO-ID as a novel technology for direct rhizobia identification.</title>
        <authorList>
            <person name="De Meyer S.E."/>
        </authorList>
    </citation>
    <scope>NUCLEOTIDE SEQUENCE [LARGE SCALE GENOMIC DNA]</scope>
    <source>
        <strain evidence="2 3">WSM448</strain>
    </source>
</reference>
<dbReference type="AlphaFoldDB" id="A0A444HHT9"/>
<evidence type="ECO:0000313" key="3">
    <source>
        <dbReference type="Proteomes" id="UP000283817"/>
    </source>
</evidence>
<organism evidence="2 3">
    <name type="scientific">Rhizobium leguminosarum</name>
    <dbReference type="NCBI Taxonomy" id="384"/>
    <lineage>
        <taxon>Bacteria</taxon>
        <taxon>Pseudomonadati</taxon>
        <taxon>Pseudomonadota</taxon>
        <taxon>Alphaproteobacteria</taxon>
        <taxon>Hyphomicrobiales</taxon>
        <taxon>Rhizobiaceae</taxon>
        <taxon>Rhizobium/Agrobacterium group</taxon>
        <taxon>Rhizobium</taxon>
    </lineage>
</organism>
<accession>A0A444HHT9</accession>
<dbReference type="RefSeq" id="WP_128412785.1">
    <property type="nucleotide sequence ID" value="NZ_SBHX01000135.1"/>
</dbReference>
<feature type="signal peptide" evidence="1">
    <location>
        <begin position="1"/>
        <end position="22"/>
    </location>
</feature>
<comment type="caution">
    <text evidence="2">The sequence shown here is derived from an EMBL/GenBank/DDBJ whole genome shotgun (WGS) entry which is preliminary data.</text>
</comment>
<keyword evidence="1" id="KW-0732">Signal</keyword>
<proteinExistence type="predicted"/>
<evidence type="ECO:0000313" key="2">
    <source>
        <dbReference type="EMBL" id="RWX20946.1"/>
    </source>
</evidence>
<protein>
    <submittedName>
        <fullName evidence="2">Uncharacterized protein</fullName>
    </submittedName>
</protein>
<feature type="chain" id="PRO_5019366852" evidence="1">
    <location>
        <begin position="23"/>
        <end position="131"/>
    </location>
</feature>
<name>A0A444HHT9_RHILE</name>
<gene>
    <name evidence="2" type="ORF">EHI47_37965</name>
</gene>
<evidence type="ECO:0000256" key="1">
    <source>
        <dbReference type="SAM" id="SignalP"/>
    </source>
</evidence>
<sequence>MRKFPSYIGALAFLLSGGNAYAVELPPGAKKVTMEEFEALADGKHVKVEIFDFGKPVSADLVWSWKEGTITGKANVNGKIIDVKNKLSFKGDKACSASKGEKPTCHVIYVDGNMFYEVRDDMQVHAVSTVG</sequence>
<dbReference type="EMBL" id="SBHX01000135">
    <property type="protein sequence ID" value="RWX20946.1"/>
    <property type="molecule type" value="Genomic_DNA"/>
</dbReference>
<dbReference type="Proteomes" id="UP000283817">
    <property type="component" value="Unassembled WGS sequence"/>
</dbReference>